<evidence type="ECO:0000256" key="12">
    <source>
        <dbReference type="ARBA" id="ARBA00023136"/>
    </source>
</evidence>
<evidence type="ECO:0000256" key="7">
    <source>
        <dbReference type="ARBA" id="ARBA00022741"/>
    </source>
</evidence>
<evidence type="ECO:0000256" key="3">
    <source>
        <dbReference type="ARBA" id="ARBA00012438"/>
    </source>
</evidence>
<comment type="catalytic activity">
    <reaction evidence="1">
        <text>ATP + protein L-histidine = ADP + protein N-phospho-L-histidine.</text>
        <dbReference type="EC" id="2.7.13.3"/>
    </reaction>
</comment>
<keyword evidence="11" id="KW-0902">Two-component regulatory system</keyword>
<organism evidence="16 17">
    <name type="scientific">Halopseudomonas phragmitis</name>
    <dbReference type="NCBI Taxonomy" id="1931241"/>
    <lineage>
        <taxon>Bacteria</taxon>
        <taxon>Pseudomonadati</taxon>
        <taxon>Pseudomonadota</taxon>
        <taxon>Gammaproteobacteria</taxon>
        <taxon>Pseudomonadales</taxon>
        <taxon>Pseudomonadaceae</taxon>
        <taxon>Halopseudomonas</taxon>
    </lineage>
</organism>
<evidence type="ECO:0000259" key="15">
    <source>
        <dbReference type="PROSITE" id="PS50885"/>
    </source>
</evidence>
<dbReference type="CDD" id="cd00082">
    <property type="entry name" value="HisKA"/>
    <property type="match status" value="1"/>
</dbReference>
<gene>
    <name evidence="16" type="ORF">BVH74_08725</name>
</gene>
<keyword evidence="9" id="KW-0067">ATP-binding</keyword>
<evidence type="ECO:0000256" key="4">
    <source>
        <dbReference type="ARBA" id="ARBA00022553"/>
    </source>
</evidence>
<dbReference type="Pfam" id="PF00512">
    <property type="entry name" value="HisKA"/>
    <property type="match status" value="1"/>
</dbReference>
<evidence type="ECO:0000259" key="14">
    <source>
        <dbReference type="PROSITE" id="PS50109"/>
    </source>
</evidence>
<sequence>MIRSLRSRLMAGAALLAVLFMLTLFPVLQSAFNQTLEQVIVQRLAADANSLISAAQLEDGQLRMPDKLPDEEFNLPEAKLLGFIFDIDGNLIWQSRSATGQQIDYIPRYDGGVTDFLRISNRDGREYYVYDVELHLNDNHELPFSFITMLPTSEFRSLFRDFQKQLYRWLSASLLVLLLLLWLGLTWALRSLKNLRAELDQIESGGRERLSDRHPHEVLRLTRSLNRLLDSERRQRERYRDTLGDLAHSLKTPLAVLQGVSETLSNQPQQREQAKVLNGQIERMSQQIGYQLQRASLRKSGLIQHRVMLAPLLELLSGTLNKVYHGKRVVLHQQFSERFWVPMEKGALMELLGNLLENSYRLCLHQIRVSARYTDTACELRIEDDGPGVPEHQRERILRRGERLDTQHPGQGIGLSVVKDIIESYDGELSLGDSELGGAAFLIRLPIEGALFAEFSGAPWYQLGRPSRRQTRPR</sequence>
<accession>A0A1V0B4G2</accession>
<dbReference type="PROSITE" id="PS50109">
    <property type="entry name" value="HIS_KIN"/>
    <property type="match status" value="1"/>
</dbReference>
<dbReference type="InterPro" id="IPR058619">
    <property type="entry name" value="PhoQ/CarS-like_HATPase"/>
</dbReference>
<keyword evidence="4" id="KW-0597">Phosphoprotein</keyword>
<keyword evidence="17" id="KW-1185">Reference proteome</keyword>
<dbReference type="InterPro" id="IPR036890">
    <property type="entry name" value="HATPase_C_sf"/>
</dbReference>
<dbReference type="GO" id="GO:0005886">
    <property type="term" value="C:plasma membrane"/>
    <property type="evidence" value="ECO:0007669"/>
    <property type="project" value="TreeGrafter"/>
</dbReference>
<evidence type="ECO:0000256" key="6">
    <source>
        <dbReference type="ARBA" id="ARBA00022692"/>
    </source>
</evidence>
<dbReference type="SMART" id="SM00388">
    <property type="entry name" value="HisKA"/>
    <property type="match status" value="1"/>
</dbReference>
<dbReference type="KEGG" id="ppha:BVH74_08725"/>
<evidence type="ECO:0000313" key="16">
    <source>
        <dbReference type="EMBL" id="AQZ94826.1"/>
    </source>
</evidence>
<dbReference type="PROSITE" id="PS50885">
    <property type="entry name" value="HAMP"/>
    <property type="match status" value="1"/>
</dbReference>
<dbReference type="GO" id="GO:0005524">
    <property type="term" value="F:ATP binding"/>
    <property type="evidence" value="ECO:0007669"/>
    <property type="project" value="UniProtKB-KW"/>
</dbReference>
<evidence type="ECO:0000256" key="2">
    <source>
        <dbReference type="ARBA" id="ARBA00004370"/>
    </source>
</evidence>
<dbReference type="EC" id="2.7.13.3" evidence="3"/>
<dbReference type="PANTHER" id="PTHR45436">
    <property type="entry name" value="SENSOR HISTIDINE KINASE YKOH"/>
    <property type="match status" value="1"/>
</dbReference>
<dbReference type="InterPro" id="IPR003594">
    <property type="entry name" value="HATPase_dom"/>
</dbReference>
<dbReference type="Gene3D" id="3.30.565.10">
    <property type="entry name" value="Histidine kinase-like ATPase, C-terminal domain"/>
    <property type="match status" value="1"/>
</dbReference>
<feature type="domain" description="Histidine kinase" evidence="14">
    <location>
        <begin position="245"/>
        <end position="449"/>
    </location>
</feature>
<evidence type="ECO:0000256" key="9">
    <source>
        <dbReference type="ARBA" id="ARBA00022840"/>
    </source>
</evidence>
<evidence type="ECO:0000256" key="10">
    <source>
        <dbReference type="ARBA" id="ARBA00022989"/>
    </source>
</evidence>
<dbReference type="GO" id="GO:0000155">
    <property type="term" value="F:phosphorelay sensor kinase activity"/>
    <property type="evidence" value="ECO:0007669"/>
    <property type="project" value="InterPro"/>
</dbReference>
<evidence type="ECO:0000256" key="5">
    <source>
        <dbReference type="ARBA" id="ARBA00022679"/>
    </source>
</evidence>
<keyword evidence="7" id="KW-0547">Nucleotide-binding</keyword>
<keyword evidence="6 13" id="KW-0812">Transmembrane</keyword>
<feature type="transmembrane region" description="Helical" evidence="13">
    <location>
        <begin position="166"/>
        <end position="189"/>
    </location>
</feature>
<dbReference type="SUPFAM" id="SSF47384">
    <property type="entry name" value="Homodimeric domain of signal transducing histidine kinase"/>
    <property type="match status" value="1"/>
</dbReference>
<evidence type="ECO:0000256" key="8">
    <source>
        <dbReference type="ARBA" id="ARBA00022777"/>
    </source>
</evidence>
<feature type="domain" description="HAMP" evidence="15">
    <location>
        <begin position="186"/>
        <end position="237"/>
    </location>
</feature>
<evidence type="ECO:0000313" key="17">
    <source>
        <dbReference type="Proteomes" id="UP000243488"/>
    </source>
</evidence>
<keyword evidence="10 13" id="KW-1133">Transmembrane helix</keyword>
<dbReference type="SMART" id="SM00387">
    <property type="entry name" value="HATPase_c"/>
    <property type="match status" value="1"/>
</dbReference>
<evidence type="ECO:0000256" key="13">
    <source>
        <dbReference type="SAM" id="Phobius"/>
    </source>
</evidence>
<dbReference type="EMBL" id="CP020100">
    <property type="protein sequence ID" value="AQZ94826.1"/>
    <property type="molecule type" value="Genomic_DNA"/>
</dbReference>
<dbReference type="InterPro" id="IPR004358">
    <property type="entry name" value="Sig_transdc_His_kin-like_C"/>
</dbReference>
<comment type="subcellular location">
    <subcellularLocation>
        <location evidence="2">Membrane</location>
    </subcellularLocation>
</comment>
<dbReference type="CDD" id="cd16954">
    <property type="entry name" value="HATPase_PhoQ-like"/>
    <property type="match status" value="1"/>
</dbReference>
<dbReference type="InterPro" id="IPR005467">
    <property type="entry name" value="His_kinase_dom"/>
</dbReference>
<dbReference type="InterPro" id="IPR050428">
    <property type="entry name" value="TCS_sensor_his_kinase"/>
</dbReference>
<dbReference type="Pfam" id="PF02518">
    <property type="entry name" value="HATPase_c"/>
    <property type="match status" value="1"/>
</dbReference>
<dbReference type="PANTHER" id="PTHR45436:SF4">
    <property type="entry name" value="SENSOR PROTEIN PHOQ"/>
    <property type="match status" value="1"/>
</dbReference>
<evidence type="ECO:0000256" key="11">
    <source>
        <dbReference type="ARBA" id="ARBA00023012"/>
    </source>
</evidence>
<dbReference type="PRINTS" id="PR00344">
    <property type="entry name" value="BCTRLSENSOR"/>
</dbReference>
<dbReference type="Proteomes" id="UP000243488">
    <property type="component" value="Chromosome"/>
</dbReference>
<reference evidence="16 17" key="1">
    <citation type="submission" date="2017-03" db="EMBL/GenBank/DDBJ databases">
        <title>Complete genome sequence of the novel DNRA strain Pseudomonas sp. S-6-2 isolated from Chinese polluted river sediment. Journal of Biotechnology.</title>
        <authorList>
            <person name="Li J."/>
            <person name="Xiang F."/>
            <person name="Wang L."/>
            <person name="Xi L."/>
            <person name="Liu J."/>
        </authorList>
    </citation>
    <scope>NUCLEOTIDE SEQUENCE [LARGE SCALE GENOMIC DNA]</scope>
    <source>
        <strain evidence="16 17">S-6-2</strain>
    </source>
</reference>
<proteinExistence type="predicted"/>
<name>A0A1V0B4G2_9GAMM</name>
<dbReference type="AlphaFoldDB" id="A0A1V0B4G2"/>
<dbReference type="InterPro" id="IPR036097">
    <property type="entry name" value="HisK_dim/P_sf"/>
</dbReference>
<dbReference type="STRING" id="1931241.BVH74_08725"/>
<dbReference type="InterPro" id="IPR003661">
    <property type="entry name" value="HisK_dim/P_dom"/>
</dbReference>
<dbReference type="RefSeq" id="WP_080049679.1">
    <property type="nucleotide sequence ID" value="NZ_CP020100.1"/>
</dbReference>
<dbReference type="InterPro" id="IPR003660">
    <property type="entry name" value="HAMP_dom"/>
</dbReference>
<dbReference type="SUPFAM" id="SSF55874">
    <property type="entry name" value="ATPase domain of HSP90 chaperone/DNA topoisomerase II/histidine kinase"/>
    <property type="match status" value="1"/>
</dbReference>
<protein>
    <recommendedName>
        <fullName evidence="3">histidine kinase</fullName>
        <ecNumber evidence="3">2.7.13.3</ecNumber>
    </recommendedName>
</protein>
<keyword evidence="5" id="KW-0808">Transferase</keyword>
<keyword evidence="8 16" id="KW-0418">Kinase</keyword>
<keyword evidence="12 13" id="KW-0472">Membrane</keyword>
<dbReference type="Gene3D" id="1.10.287.130">
    <property type="match status" value="1"/>
</dbReference>
<evidence type="ECO:0000256" key="1">
    <source>
        <dbReference type="ARBA" id="ARBA00000085"/>
    </source>
</evidence>